<keyword evidence="2" id="KW-1185">Reference proteome</keyword>
<accession>A0ABP7TDY0</accession>
<dbReference type="Proteomes" id="UP001500456">
    <property type="component" value="Unassembled WGS sequence"/>
</dbReference>
<evidence type="ECO:0000313" key="2">
    <source>
        <dbReference type="Proteomes" id="UP001500456"/>
    </source>
</evidence>
<protein>
    <submittedName>
        <fullName evidence="1">DUF742 domain-containing protein</fullName>
    </submittedName>
</protein>
<dbReference type="InterPro" id="IPR007995">
    <property type="entry name" value="DUF742"/>
</dbReference>
<gene>
    <name evidence="1" type="ORF">GCM10022232_82930</name>
</gene>
<comment type="caution">
    <text evidence="1">The sequence shown here is derived from an EMBL/GenBank/DDBJ whole genome shotgun (WGS) entry which is preliminary data.</text>
</comment>
<dbReference type="PANTHER" id="PTHR36221">
    <property type="entry name" value="DUF742 DOMAIN-CONTAINING PROTEIN"/>
    <property type="match status" value="1"/>
</dbReference>
<sequence>MSHWADRVEPEDMGVQSVRLYTITQGRTAPARDDLTLITLVSTVEPEPPGRAASRGLQPEHRAILRQCRTPAAVAEIAAELDLPVSVAKILIDDLVALGRATARPPLAVAAGSMDMNLLRAVRDGLRRL</sequence>
<dbReference type="PANTHER" id="PTHR36221:SF1">
    <property type="entry name" value="DUF742 DOMAIN-CONTAINING PROTEIN"/>
    <property type="match status" value="1"/>
</dbReference>
<name>A0ABP7TDY0_9ACTN</name>
<evidence type="ECO:0000313" key="1">
    <source>
        <dbReference type="EMBL" id="GAA4024943.1"/>
    </source>
</evidence>
<organism evidence="1 2">
    <name type="scientific">Streptomyces plumbiresistens</name>
    <dbReference type="NCBI Taxonomy" id="511811"/>
    <lineage>
        <taxon>Bacteria</taxon>
        <taxon>Bacillati</taxon>
        <taxon>Actinomycetota</taxon>
        <taxon>Actinomycetes</taxon>
        <taxon>Kitasatosporales</taxon>
        <taxon>Streptomycetaceae</taxon>
        <taxon>Streptomyces</taxon>
    </lineage>
</organism>
<dbReference type="EMBL" id="BAAAZX010000037">
    <property type="protein sequence ID" value="GAA4024943.1"/>
    <property type="molecule type" value="Genomic_DNA"/>
</dbReference>
<proteinExistence type="predicted"/>
<reference evidence="2" key="1">
    <citation type="journal article" date="2019" name="Int. J. Syst. Evol. Microbiol.">
        <title>The Global Catalogue of Microorganisms (GCM) 10K type strain sequencing project: providing services to taxonomists for standard genome sequencing and annotation.</title>
        <authorList>
            <consortium name="The Broad Institute Genomics Platform"/>
            <consortium name="The Broad Institute Genome Sequencing Center for Infectious Disease"/>
            <person name="Wu L."/>
            <person name="Ma J."/>
        </authorList>
    </citation>
    <scope>NUCLEOTIDE SEQUENCE [LARGE SCALE GENOMIC DNA]</scope>
    <source>
        <strain evidence="2">JCM 16924</strain>
    </source>
</reference>
<dbReference type="Pfam" id="PF05331">
    <property type="entry name" value="DUF742"/>
    <property type="match status" value="1"/>
</dbReference>